<proteinExistence type="predicted"/>
<sequence>MNVMEASSSGDTDVGDRRVHADYLMKIGMRLKAGELTEAEAAKKLGLSADELTEVLSGKSSELTVTKIWKYLDLQQTERQ</sequence>
<protein>
    <recommendedName>
        <fullName evidence="3">HigA2-like helix-turn-helix domain-containing protein</fullName>
    </recommendedName>
</protein>
<dbReference type="EMBL" id="JARBWL010000001">
    <property type="protein sequence ID" value="MDI2591496.1"/>
    <property type="molecule type" value="Genomic_DNA"/>
</dbReference>
<dbReference type="Gene3D" id="1.10.260.40">
    <property type="entry name" value="lambda repressor-like DNA-binding domains"/>
    <property type="match status" value="1"/>
</dbReference>
<evidence type="ECO:0000313" key="1">
    <source>
        <dbReference type="EMBL" id="MDI2591496.1"/>
    </source>
</evidence>
<dbReference type="Proteomes" id="UP001159100">
    <property type="component" value="Unassembled WGS sequence"/>
</dbReference>
<accession>A0ABT6QKV0</accession>
<dbReference type="SUPFAM" id="SSF47413">
    <property type="entry name" value="lambda repressor-like DNA-binding domains"/>
    <property type="match status" value="1"/>
</dbReference>
<evidence type="ECO:0000313" key="2">
    <source>
        <dbReference type="Proteomes" id="UP001159100"/>
    </source>
</evidence>
<keyword evidence="2" id="KW-1185">Reference proteome</keyword>
<evidence type="ECO:0008006" key="3">
    <source>
        <dbReference type="Google" id="ProtNLM"/>
    </source>
</evidence>
<dbReference type="RefSeq" id="WP_259495908.1">
    <property type="nucleotide sequence ID" value="NZ_JARBWL010000001.1"/>
</dbReference>
<gene>
    <name evidence="1" type="ORF">POF45_08680</name>
</gene>
<comment type="caution">
    <text evidence="1">The sequence shown here is derived from an EMBL/GenBank/DDBJ whole genome shotgun (WGS) entry which is preliminary data.</text>
</comment>
<dbReference type="InterPro" id="IPR010982">
    <property type="entry name" value="Lambda_DNA-bd_dom_sf"/>
</dbReference>
<reference evidence="1 2" key="1">
    <citation type="submission" date="2023-02" db="EMBL/GenBank/DDBJ databases">
        <title>Pseudomonas chrutzelriedensis sp. nov., a potently antifungal strain isolated from moss.</title>
        <authorList>
            <person name="Schnyder A."/>
            <person name="Kalawong R."/>
            <person name="Eberl L."/>
            <person name="Agnoli K."/>
        </authorList>
    </citation>
    <scope>NUCLEOTIDE SEQUENCE [LARGE SCALE GENOMIC DNA]</scope>
    <source>
        <strain evidence="1 2">681</strain>
    </source>
</reference>
<name>A0ABT6QKV0_9PSED</name>
<organism evidence="1 2">
    <name type="scientific">Pseudomonas fungipugnans</name>
    <dbReference type="NCBI Taxonomy" id="3024217"/>
    <lineage>
        <taxon>Bacteria</taxon>
        <taxon>Pseudomonadati</taxon>
        <taxon>Pseudomonadota</taxon>
        <taxon>Gammaproteobacteria</taxon>
        <taxon>Pseudomonadales</taxon>
        <taxon>Pseudomonadaceae</taxon>
        <taxon>Pseudomonas</taxon>
    </lineage>
</organism>